<gene>
    <name evidence="1" type="ORF">DLM78_23310</name>
</gene>
<evidence type="ECO:0008006" key="3">
    <source>
        <dbReference type="Google" id="ProtNLM"/>
    </source>
</evidence>
<proteinExistence type="predicted"/>
<reference evidence="2" key="1">
    <citation type="submission" date="2018-05" db="EMBL/GenBank/DDBJ databases">
        <title>Leptospira yasudae sp. nov. and Leptospira stimsonii sp. nov., two pathogenic species of the genus Leptospira isolated from environmental sources.</title>
        <authorList>
            <person name="Casanovas-Massana A."/>
            <person name="Hamond C."/>
            <person name="Santos L.A."/>
            <person name="Hacker K.P."/>
            <person name="Balassiano I."/>
            <person name="Medeiros M.A."/>
            <person name="Reis M.G."/>
            <person name="Ko A.I."/>
            <person name="Wunder E.A."/>
        </authorList>
    </citation>
    <scope>NUCLEOTIDE SEQUENCE [LARGE SCALE GENOMIC DNA]</scope>
    <source>
        <strain evidence="2">AMB6-RJ</strain>
    </source>
</reference>
<dbReference type="Pfam" id="PF07600">
    <property type="entry name" value="DUF1564"/>
    <property type="match status" value="1"/>
</dbReference>
<dbReference type="RefSeq" id="WP_118984151.1">
    <property type="nucleotide sequence ID" value="NZ_QHCS01000013.1"/>
</dbReference>
<comment type="caution">
    <text evidence="1">The sequence shown here is derived from an EMBL/GenBank/DDBJ whole genome shotgun (WGS) entry which is preliminary data.</text>
</comment>
<dbReference type="EMBL" id="QHCS01000013">
    <property type="protein sequence ID" value="RHX82979.1"/>
    <property type="molecule type" value="Genomic_DNA"/>
</dbReference>
<evidence type="ECO:0000313" key="1">
    <source>
        <dbReference type="EMBL" id="RHX82979.1"/>
    </source>
</evidence>
<evidence type="ECO:0000313" key="2">
    <source>
        <dbReference type="Proteomes" id="UP000266669"/>
    </source>
</evidence>
<organism evidence="1 2">
    <name type="scientific">Leptospira stimsonii</name>
    <dbReference type="NCBI Taxonomy" id="2202203"/>
    <lineage>
        <taxon>Bacteria</taxon>
        <taxon>Pseudomonadati</taxon>
        <taxon>Spirochaetota</taxon>
        <taxon>Spirochaetia</taxon>
        <taxon>Leptospirales</taxon>
        <taxon>Leptospiraceae</taxon>
        <taxon>Leptospira</taxon>
    </lineage>
</organism>
<dbReference type="AlphaFoldDB" id="A0A8B3CL43"/>
<sequence length="190" mass="21603">MGKIKKSNFLSHIRPLSNNRGSKGIGKNSKSKRVSTSDLLIPKRHLKSLQRKILKFGSLKKFLHFLLLTNRSKFRSLCIIPKNEKTLYQSINQDLVRFSFRPDSADWAELRVLARYYGLSICNLFVILLEIGEEGSSSSGSPPFLSYKAKSLEGKGNEMALIQRILPSRRYISFSLFLRGSLSRKFASDS</sequence>
<name>A0A8B3CL43_9LEPT</name>
<accession>A0A8B3CL43</accession>
<dbReference type="Proteomes" id="UP000266669">
    <property type="component" value="Unassembled WGS sequence"/>
</dbReference>
<protein>
    <recommendedName>
        <fullName evidence="3">DUF1564 domain-containing protein</fullName>
    </recommendedName>
</protein>
<dbReference type="InterPro" id="IPR011458">
    <property type="entry name" value="DUF1564"/>
</dbReference>